<evidence type="ECO:0000313" key="13">
    <source>
        <dbReference type="EMBL" id="MFC4354164.1"/>
    </source>
</evidence>
<dbReference type="Gene3D" id="3.90.25.10">
    <property type="entry name" value="UDP-galactose 4-epimerase, domain 1"/>
    <property type="match status" value="1"/>
</dbReference>
<keyword evidence="14" id="KW-1185">Reference proteome</keyword>
<evidence type="ECO:0000256" key="3">
    <source>
        <dbReference type="ARBA" id="ARBA00004947"/>
    </source>
</evidence>
<comment type="cofactor">
    <cofactor evidence="2">
        <name>NAD(+)</name>
        <dbReference type="ChEBI" id="CHEBI:57540"/>
    </cofactor>
</comment>
<dbReference type="InterPro" id="IPR036291">
    <property type="entry name" value="NAD(P)-bd_dom_sf"/>
</dbReference>
<proteinExistence type="inferred from homology"/>
<gene>
    <name evidence="13" type="primary">galE</name>
    <name evidence="13" type="ORF">ACFO0S_03645</name>
</gene>
<dbReference type="NCBIfam" id="TIGR01179">
    <property type="entry name" value="galE"/>
    <property type="match status" value="1"/>
</dbReference>
<dbReference type="InterPro" id="IPR001509">
    <property type="entry name" value="Epimerase_deHydtase"/>
</dbReference>
<dbReference type="Proteomes" id="UP001595733">
    <property type="component" value="Unassembled WGS sequence"/>
</dbReference>
<comment type="similarity">
    <text evidence="4">Belongs to the NAD(P)-dependent epimerase/dehydratase family.</text>
</comment>
<organism evidence="13 14">
    <name type="scientific">Chryseomicrobium palamuruense</name>
    <dbReference type="NCBI Taxonomy" id="682973"/>
    <lineage>
        <taxon>Bacteria</taxon>
        <taxon>Bacillati</taxon>
        <taxon>Bacillota</taxon>
        <taxon>Bacilli</taxon>
        <taxon>Bacillales</taxon>
        <taxon>Caryophanaceae</taxon>
        <taxon>Chryseomicrobium</taxon>
    </lineage>
</organism>
<dbReference type="Pfam" id="PF01370">
    <property type="entry name" value="Epimerase"/>
    <property type="match status" value="1"/>
</dbReference>
<dbReference type="PANTHER" id="PTHR43725">
    <property type="entry name" value="UDP-GLUCOSE 4-EPIMERASE"/>
    <property type="match status" value="1"/>
</dbReference>
<evidence type="ECO:0000256" key="8">
    <source>
        <dbReference type="ARBA" id="ARBA00023144"/>
    </source>
</evidence>
<comment type="pathway">
    <text evidence="3">Carbohydrate metabolism; galactose metabolism.</text>
</comment>
<evidence type="ECO:0000259" key="12">
    <source>
        <dbReference type="Pfam" id="PF01370"/>
    </source>
</evidence>
<keyword evidence="7" id="KW-0520">NAD</keyword>
<keyword evidence="8" id="KW-0119">Carbohydrate metabolism</keyword>
<keyword evidence="9 13" id="KW-0413">Isomerase</keyword>
<protein>
    <recommendedName>
        <fullName evidence="6">UDP-glucose 4-epimerase</fullName>
        <ecNumber evidence="5">5.1.3.2</ecNumber>
    </recommendedName>
    <alternativeName>
        <fullName evidence="11">Galactowaldenase</fullName>
    </alternativeName>
    <alternativeName>
        <fullName evidence="10">UDP-galactose 4-epimerase</fullName>
    </alternativeName>
</protein>
<dbReference type="PRINTS" id="PR01713">
    <property type="entry name" value="NUCEPIMERASE"/>
</dbReference>
<accession>A0ABV8USR0</accession>
<evidence type="ECO:0000313" key="14">
    <source>
        <dbReference type="Proteomes" id="UP001595733"/>
    </source>
</evidence>
<dbReference type="GO" id="GO:0003978">
    <property type="term" value="F:UDP-glucose 4-epimerase activity"/>
    <property type="evidence" value="ECO:0007669"/>
    <property type="project" value="UniProtKB-EC"/>
</dbReference>
<evidence type="ECO:0000256" key="7">
    <source>
        <dbReference type="ARBA" id="ARBA00023027"/>
    </source>
</evidence>
<evidence type="ECO:0000256" key="2">
    <source>
        <dbReference type="ARBA" id="ARBA00001911"/>
    </source>
</evidence>
<dbReference type="RefSeq" id="WP_378140285.1">
    <property type="nucleotide sequence ID" value="NZ_JBHSEF010000009.1"/>
</dbReference>
<sequence length="331" mass="36921">MDVLVTGGLGYIGSHTTALLHLQGHNVTVIDNLSNSTLSILDDIDEVSGKRPRFYKVDLRDRMQLEFVTKQHPYDAIIHFAGLKSVEESIKNPLLYYENNVLGTLNLLEVMKSSEIRQIIFSSSATVYGHSPQAVSEESPLAQHMTNSYAATKKTCEEMLAAFQQTIPESQVTALRYFNPVGAHQSGVLYEHITDQSTNLMPSILRALETKSPFIIHGTSYPTPDGTALRDFIHIMDLAEGHVAALHHEKPGIHMYNLGTGQKTTVLQLIRTFEKHNSVELNLQFGPDRPGDIPISFANPSKAERELNWKATRFLPEMVTSAYQGYLTSLK</sequence>
<reference evidence="14" key="1">
    <citation type="journal article" date="2019" name="Int. J. Syst. Evol. Microbiol.">
        <title>The Global Catalogue of Microorganisms (GCM) 10K type strain sequencing project: providing services to taxonomists for standard genome sequencing and annotation.</title>
        <authorList>
            <consortium name="The Broad Institute Genomics Platform"/>
            <consortium name="The Broad Institute Genome Sequencing Center for Infectious Disease"/>
            <person name="Wu L."/>
            <person name="Ma J."/>
        </authorList>
    </citation>
    <scope>NUCLEOTIDE SEQUENCE [LARGE SCALE GENOMIC DNA]</scope>
    <source>
        <strain evidence="14">CCUG 50353</strain>
    </source>
</reference>
<comment type="caution">
    <text evidence="13">The sequence shown here is derived from an EMBL/GenBank/DDBJ whole genome shotgun (WGS) entry which is preliminary data.</text>
</comment>
<comment type="catalytic activity">
    <reaction evidence="1">
        <text>UDP-alpha-D-glucose = UDP-alpha-D-galactose</text>
        <dbReference type="Rhea" id="RHEA:22168"/>
        <dbReference type="ChEBI" id="CHEBI:58885"/>
        <dbReference type="ChEBI" id="CHEBI:66914"/>
        <dbReference type="EC" id="5.1.3.2"/>
    </reaction>
</comment>
<dbReference type="EC" id="5.1.3.2" evidence="5"/>
<dbReference type="PANTHER" id="PTHR43725:SF47">
    <property type="entry name" value="UDP-GLUCOSE 4-EPIMERASE"/>
    <property type="match status" value="1"/>
</dbReference>
<evidence type="ECO:0000256" key="10">
    <source>
        <dbReference type="ARBA" id="ARBA00031367"/>
    </source>
</evidence>
<evidence type="ECO:0000256" key="1">
    <source>
        <dbReference type="ARBA" id="ARBA00000083"/>
    </source>
</evidence>
<keyword evidence="8" id="KW-0299">Galactose metabolism</keyword>
<evidence type="ECO:0000256" key="5">
    <source>
        <dbReference type="ARBA" id="ARBA00013189"/>
    </source>
</evidence>
<name>A0ABV8USR0_9BACL</name>
<feature type="domain" description="NAD-dependent epimerase/dehydratase" evidence="12">
    <location>
        <begin position="3"/>
        <end position="259"/>
    </location>
</feature>
<dbReference type="SUPFAM" id="SSF51735">
    <property type="entry name" value="NAD(P)-binding Rossmann-fold domains"/>
    <property type="match status" value="1"/>
</dbReference>
<evidence type="ECO:0000256" key="6">
    <source>
        <dbReference type="ARBA" id="ARBA00018569"/>
    </source>
</evidence>
<dbReference type="Gene3D" id="3.40.50.720">
    <property type="entry name" value="NAD(P)-binding Rossmann-like Domain"/>
    <property type="match status" value="1"/>
</dbReference>
<evidence type="ECO:0000256" key="11">
    <source>
        <dbReference type="ARBA" id="ARBA00033067"/>
    </source>
</evidence>
<evidence type="ECO:0000256" key="4">
    <source>
        <dbReference type="ARBA" id="ARBA00007637"/>
    </source>
</evidence>
<dbReference type="EMBL" id="JBHSEF010000009">
    <property type="protein sequence ID" value="MFC4354164.1"/>
    <property type="molecule type" value="Genomic_DNA"/>
</dbReference>
<evidence type="ECO:0000256" key="9">
    <source>
        <dbReference type="ARBA" id="ARBA00023235"/>
    </source>
</evidence>
<dbReference type="InterPro" id="IPR005886">
    <property type="entry name" value="UDP_G4E"/>
</dbReference>